<organism evidence="2 3">
    <name type="scientific">Caballeronia sordidicola</name>
    <name type="common">Burkholderia sordidicola</name>
    <dbReference type="NCBI Taxonomy" id="196367"/>
    <lineage>
        <taxon>Bacteria</taxon>
        <taxon>Pseudomonadati</taxon>
        <taxon>Pseudomonadota</taxon>
        <taxon>Betaproteobacteria</taxon>
        <taxon>Burkholderiales</taxon>
        <taxon>Burkholderiaceae</taxon>
        <taxon>Caballeronia</taxon>
    </lineage>
</organism>
<name>A0A242MT67_CABSO</name>
<accession>A0A242MT67</accession>
<sequence>MSDAPILVVNVDDSQFDLFLEKYRLYSEAVKEAPTAWDDVTKSSKEAKGSFEDLASEALNVSNIFTGSQWGRSISEFSRISIVSAKSWHTINQEIEKSGKGMSLLGRLGLQLGAFGGVAAVAGLGVAGAALAAVPGAAKSLSDENRFNHENNLDPGEKQAFEDQYGPSLGASASDISKFADIKADRSQWSKIVTATAGKVSYQDIENGDPVSIWEKTARSAGEAYKSYGPNGGMWSASSGANDLLGSGVVRNAASRDNDWWNQQHNQYGEERDKLAIAQPKMDASTAFEQKWQSDLSILKRDFELAITPLEPLFINLATKATGIIDAFAKSPDLEKNIDKTIAGFERAFTAIGDGVDWWNQHVTPLMPGVGHGSDKADDKAIDAAKEGANLLTDKSKWKAIQDGITHPKISTDGKPKNPAWDWHHPFGTFHHDETAQEPQAGKSAPSDKSISSDRKTSNNVGNLRVPGSKTAFQTFDSKEAGVRAMDSQLGRYFNRDGLQTIRDEISKWAPPSENDTAGYIDFVAKSTGIKADEKLNWSDADVRSKIESAMIQRESANFRDLTPQAVKKIIATDNARSDESATASDTTQTKLNALQKKPAGVTESMAALPQAKGSNDDSTDSSSRGNRSDSSSMFPAHFTMPVTQINVTVPAGSNVHTSIAGMAY</sequence>
<evidence type="ECO:0000313" key="2">
    <source>
        <dbReference type="EMBL" id="OTP74447.1"/>
    </source>
</evidence>
<feature type="region of interest" description="Disordered" evidence="1">
    <location>
        <begin position="406"/>
        <end position="470"/>
    </location>
</feature>
<feature type="compositionally biased region" description="Basic and acidic residues" evidence="1">
    <location>
        <begin position="410"/>
        <end position="435"/>
    </location>
</feature>
<protein>
    <submittedName>
        <fullName evidence="2">Putative bacteriophage protein</fullName>
    </submittedName>
</protein>
<feature type="region of interest" description="Disordered" evidence="1">
    <location>
        <begin position="596"/>
        <end position="636"/>
    </location>
</feature>
<evidence type="ECO:0000313" key="3">
    <source>
        <dbReference type="Proteomes" id="UP000194546"/>
    </source>
</evidence>
<feature type="compositionally biased region" description="Low complexity" evidence="1">
    <location>
        <begin position="621"/>
        <end position="633"/>
    </location>
</feature>
<dbReference type="RefSeq" id="WP_144022141.1">
    <property type="nucleotide sequence ID" value="NZ_NBTY01000085.1"/>
</dbReference>
<comment type="caution">
    <text evidence="2">The sequence shown here is derived from an EMBL/GenBank/DDBJ whole genome shotgun (WGS) entry which is preliminary data.</text>
</comment>
<reference evidence="2 3" key="1">
    <citation type="submission" date="2017-03" db="EMBL/GenBank/DDBJ databases">
        <title>Genome analysis of strain PAMC 26510.</title>
        <authorList>
            <person name="Oh H.-M."/>
            <person name="Yang J.-A."/>
        </authorList>
    </citation>
    <scope>NUCLEOTIDE SEQUENCE [LARGE SCALE GENOMIC DNA]</scope>
    <source>
        <strain evidence="2 3">PAMC 26510</strain>
    </source>
</reference>
<dbReference type="EMBL" id="NBTY01000085">
    <property type="protein sequence ID" value="OTP74447.1"/>
    <property type="molecule type" value="Genomic_DNA"/>
</dbReference>
<proteinExistence type="predicted"/>
<gene>
    <name evidence="2" type="ORF">PAMC26510_16535</name>
</gene>
<evidence type="ECO:0000256" key="1">
    <source>
        <dbReference type="SAM" id="MobiDB-lite"/>
    </source>
</evidence>
<dbReference type="AlphaFoldDB" id="A0A242MT67"/>
<dbReference type="Proteomes" id="UP000194546">
    <property type="component" value="Unassembled WGS sequence"/>
</dbReference>